<evidence type="ECO:0000256" key="1">
    <source>
        <dbReference type="SAM" id="MobiDB-lite"/>
    </source>
</evidence>
<keyword evidence="2" id="KW-1133">Transmembrane helix</keyword>
<keyword evidence="2" id="KW-0472">Membrane</keyword>
<feature type="transmembrane region" description="Helical" evidence="2">
    <location>
        <begin position="177"/>
        <end position="199"/>
    </location>
</feature>
<protein>
    <submittedName>
        <fullName evidence="3">Uncharacterized protein</fullName>
    </submittedName>
</protein>
<dbReference type="AlphaFoldDB" id="A0A6C0K370"/>
<proteinExistence type="predicted"/>
<evidence type="ECO:0000256" key="2">
    <source>
        <dbReference type="SAM" id="Phobius"/>
    </source>
</evidence>
<evidence type="ECO:0000313" key="3">
    <source>
        <dbReference type="EMBL" id="QHU12169.1"/>
    </source>
</evidence>
<keyword evidence="2" id="KW-0812">Transmembrane</keyword>
<feature type="region of interest" description="Disordered" evidence="1">
    <location>
        <begin position="286"/>
        <end position="330"/>
    </location>
</feature>
<reference evidence="3" key="1">
    <citation type="journal article" date="2020" name="Nature">
        <title>Giant virus diversity and host interactions through global metagenomics.</title>
        <authorList>
            <person name="Schulz F."/>
            <person name="Roux S."/>
            <person name="Paez-Espino D."/>
            <person name="Jungbluth S."/>
            <person name="Walsh D.A."/>
            <person name="Denef V.J."/>
            <person name="McMahon K.D."/>
            <person name="Konstantinidis K.T."/>
            <person name="Eloe-Fadrosh E.A."/>
            <person name="Kyrpides N.C."/>
            <person name="Woyke T."/>
        </authorList>
    </citation>
    <scope>NUCLEOTIDE SEQUENCE</scope>
    <source>
        <strain evidence="3">GVMAG-S-1101171-110</strain>
    </source>
</reference>
<feature type="region of interest" description="Disordered" evidence="1">
    <location>
        <begin position="61"/>
        <end position="81"/>
    </location>
</feature>
<dbReference type="EMBL" id="MN740798">
    <property type="protein sequence ID" value="QHU12169.1"/>
    <property type="molecule type" value="Genomic_DNA"/>
</dbReference>
<sequence length="330" mass="35521">MNENTRAAAAMFRGDTSSFGRPIVPTTAMAEYASGEYDRALDEYEMEQMVESFIDSISSIPDNDTPMEGGRHKKQQGGGSKLRAACERVKANFKTKAAQIVDTVDGAAAEVIESKFGDVRSAMRSAAVVSAASTVLFGIPNAPFISSALQTLCSNLPSALYNSAANLISASLTAAQITALGVTGIAGLMTFAIMIITLYKINGIAMGSMRSAAINTAGFIQSLVNWNPRGVSVSMVTMDQVRMAIGMVMPRFSPVVNTKYKIGIMIISGPKAADLVRSMTKRAPGADVSDLVMRQQGGKQRNKRKQSKHKQKKETYSNKKKNKRTTMKKH</sequence>
<name>A0A6C0K370_9ZZZZ</name>
<accession>A0A6C0K370</accession>
<feature type="compositionally biased region" description="Basic residues" evidence="1">
    <location>
        <begin position="300"/>
        <end position="330"/>
    </location>
</feature>
<organism evidence="3">
    <name type="scientific">viral metagenome</name>
    <dbReference type="NCBI Taxonomy" id="1070528"/>
    <lineage>
        <taxon>unclassified sequences</taxon>
        <taxon>metagenomes</taxon>
        <taxon>organismal metagenomes</taxon>
    </lineage>
</organism>